<dbReference type="Proteomes" id="UP000824120">
    <property type="component" value="Chromosome 6"/>
</dbReference>
<dbReference type="SUPFAM" id="SSF56219">
    <property type="entry name" value="DNase I-like"/>
    <property type="match status" value="1"/>
</dbReference>
<keyword evidence="3" id="KW-1185">Reference proteome</keyword>
<dbReference type="AlphaFoldDB" id="A0A9J5YJ26"/>
<dbReference type="EMBL" id="JACXVP010000006">
    <property type="protein sequence ID" value="KAG5599775.1"/>
    <property type="molecule type" value="Genomic_DNA"/>
</dbReference>
<organism evidence="2 3">
    <name type="scientific">Solanum commersonii</name>
    <name type="common">Commerson's wild potato</name>
    <name type="synonym">Commerson's nightshade</name>
    <dbReference type="NCBI Taxonomy" id="4109"/>
    <lineage>
        <taxon>Eukaryota</taxon>
        <taxon>Viridiplantae</taxon>
        <taxon>Streptophyta</taxon>
        <taxon>Embryophyta</taxon>
        <taxon>Tracheophyta</taxon>
        <taxon>Spermatophyta</taxon>
        <taxon>Magnoliopsida</taxon>
        <taxon>eudicotyledons</taxon>
        <taxon>Gunneridae</taxon>
        <taxon>Pentapetalae</taxon>
        <taxon>asterids</taxon>
        <taxon>lamiids</taxon>
        <taxon>Solanales</taxon>
        <taxon>Solanaceae</taxon>
        <taxon>Solanoideae</taxon>
        <taxon>Solaneae</taxon>
        <taxon>Solanum</taxon>
    </lineage>
</organism>
<dbReference type="OrthoDB" id="1935089at2759"/>
<evidence type="ECO:0000313" key="2">
    <source>
        <dbReference type="EMBL" id="KAG5599775.1"/>
    </source>
</evidence>
<dbReference type="PANTHER" id="PTHR33710:SF54">
    <property type="entry name" value="NON-LTR RETROELEMENT REVERSE TRANSCRIPTASE"/>
    <property type="match status" value="1"/>
</dbReference>
<sequence length="574" mass="65528">MDAQIIGGEDYRGGDGINKKIDGDMVKGSNSIGNVIHPTNISTNLTQEQGNGTEKLVQTRQYKQGGSFDPNSYHNTFPKISNNFEKPVPQTQKSQHINNQIQSNDETNPNNTQHTKKDHNSEPAPYTVVQTMAARLRHNQAHQETPIQLVPPKITSKQGLPAIIYDMDDFMTKLVVDCKYTLIGKILYLDTTSIKRTRASMAKEAQNEEREEHTEMKEGMDGGSQENHSNLQEGVPKGGNLSHVMHEEHEEQGNQDNTCKKFIIVDDQREDQLDMDNKSLQDQDDDDEASELLIKAFSPHIANDLEEEIQLLSSQQGLSPRGIHYYRGINTQGVMERLKVLKKMHHISIIAILEPFSDTTHVHTFKHQLAMDHAMSNCNGKIWLFWNLDVDCKVLEEDKQQITCEIAHNELQTPFTTTLVYAKCKDHLRRPLWDRLLHHANAITSSPWCAVGDYNVITFMDENLGGLPYNMKKSLEFIVVIEACGMMDLGFSGQKFTWSNNKGVHNRVWKRLDRAMVNDSWLEKMSQTTILHLPSVGSDHCPFLMEMKARCEDHIKYFKFLNCWTDQPNFINIV</sequence>
<gene>
    <name evidence="2" type="ORF">H5410_031145</name>
</gene>
<feature type="region of interest" description="Disordered" evidence="1">
    <location>
        <begin position="64"/>
        <end position="124"/>
    </location>
</feature>
<accession>A0A9J5YJ26</accession>
<feature type="compositionally biased region" description="Basic and acidic residues" evidence="1">
    <location>
        <begin position="205"/>
        <end position="220"/>
    </location>
</feature>
<dbReference type="InterPro" id="IPR036691">
    <property type="entry name" value="Endo/exonu/phosph_ase_sf"/>
</dbReference>
<reference evidence="2 3" key="1">
    <citation type="submission" date="2020-09" db="EMBL/GenBank/DDBJ databases">
        <title>De no assembly of potato wild relative species, Solanum commersonii.</title>
        <authorList>
            <person name="Cho K."/>
        </authorList>
    </citation>
    <scope>NUCLEOTIDE SEQUENCE [LARGE SCALE GENOMIC DNA]</scope>
    <source>
        <strain evidence="2">LZ3.2</strain>
        <tissue evidence="2">Leaf</tissue>
    </source>
</reference>
<feature type="region of interest" description="Disordered" evidence="1">
    <location>
        <begin position="203"/>
        <end position="241"/>
    </location>
</feature>
<evidence type="ECO:0000256" key="1">
    <source>
        <dbReference type="SAM" id="MobiDB-lite"/>
    </source>
</evidence>
<dbReference type="Gene3D" id="3.60.10.10">
    <property type="entry name" value="Endonuclease/exonuclease/phosphatase"/>
    <property type="match status" value="1"/>
</dbReference>
<feature type="compositionally biased region" description="Polar residues" evidence="1">
    <location>
        <begin position="64"/>
        <end position="113"/>
    </location>
</feature>
<comment type="caution">
    <text evidence="2">The sequence shown here is derived from an EMBL/GenBank/DDBJ whole genome shotgun (WGS) entry which is preliminary data.</text>
</comment>
<evidence type="ECO:0000313" key="3">
    <source>
        <dbReference type="Proteomes" id="UP000824120"/>
    </source>
</evidence>
<proteinExistence type="predicted"/>
<name>A0A9J5YJ26_SOLCO</name>
<dbReference type="PANTHER" id="PTHR33710">
    <property type="entry name" value="BNAC02G09200D PROTEIN"/>
    <property type="match status" value="1"/>
</dbReference>
<protein>
    <submittedName>
        <fullName evidence="2">Uncharacterized protein</fullName>
    </submittedName>
</protein>